<proteinExistence type="predicted"/>
<protein>
    <submittedName>
        <fullName evidence="2">Uncharacterized protein</fullName>
    </submittedName>
</protein>
<sequence length="348" mass="39228">MLQANNLTSLQKVLTDVGTLLLGAQPYRQVKVKEALFLGYTDPLIDLINSPLVKLIEEVTGQSIFGFKTPDIQVLGFFPNYNHTGDESYVVNSGNSDYKKVAYIEEWANSTSLAWWLSDAANDITGASDGSYWGGFLEKDKKLKNFQSFLCRHMEMEYIRDEDIDGISGYLYKFTNGVFNTSVPGNEGYIIKDPLDKIYFPHWAHSHPLDSDAHHTFPAAHPEVIDSMIGLSPSEDLHNMGEFIIQPKVGSTLKASLRMQFNVAVFNDPHFVVLQNLRSTIVPAFWLDVEINLKDYALNYIKQNTTTIPLIFLIVGIILVVLSLLIAFTIAGSMFARKQRKRNYLSDD</sequence>
<reference evidence="2" key="1">
    <citation type="submission" date="2022-11" db="UniProtKB">
        <authorList>
            <consortium name="WormBaseParasite"/>
        </authorList>
    </citation>
    <scope>IDENTIFICATION</scope>
</reference>
<evidence type="ECO:0000313" key="1">
    <source>
        <dbReference type="Proteomes" id="UP000887579"/>
    </source>
</evidence>
<dbReference type="WBParaSite" id="ES5_v2.g12013.t1">
    <property type="protein sequence ID" value="ES5_v2.g12013.t1"/>
    <property type="gene ID" value="ES5_v2.g12013"/>
</dbReference>
<dbReference type="Proteomes" id="UP000887579">
    <property type="component" value="Unplaced"/>
</dbReference>
<organism evidence="1 2">
    <name type="scientific">Panagrolaimus sp. ES5</name>
    <dbReference type="NCBI Taxonomy" id="591445"/>
    <lineage>
        <taxon>Eukaryota</taxon>
        <taxon>Metazoa</taxon>
        <taxon>Ecdysozoa</taxon>
        <taxon>Nematoda</taxon>
        <taxon>Chromadorea</taxon>
        <taxon>Rhabditida</taxon>
        <taxon>Tylenchina</taxon>
        <taxon>Panagrolaimomorpha</taxon>
        <taxon>Panagrolaimoidea</taxon>
        <taxon>Panagrolaimidae</taxon>
        <taxon>Panagrolaimus</taxon>
    </lineage>
</organism>
<accession>A0AC34F4Q2</accession>
<evidence type="ECO:0000313" key="2">
    <source>
        <dbReference type="WBParaSite" id="ES5_v2.g12013.t1"/>
    </source>
</evidence>
<name>A0AC34F4Q2_9BILA</name>